<evidence type="ECO:0000313" key="6">
    <source>
        <dbReference type="EMBL" id="KAE9318307.1"/>
    </source>
</evidence>
<dbReference type="EMBL" id="QXGE01000257">
    <property type="protein sequence ID" value="KAE9318307.1"/>
    <property type="molecule type" value="Genomic_DNA"/>
</dbReference>
<sequence>MSPSDNGDSSRPNAPAPVPSSEDRLSVAQDQFTPFEATRSNMSASDPHEKDNRSSPRSERLDQLEVQLEGMARQFGDQQRQIQAQVIEVAQAQRPPRHVPRGFVTSSEFSTG</sequence>
<feature type="region of interest" description="Disordered" evidence="1">
    <location>
        <begin position="92"/>
        <end position="112"/>
    </location>
</feature>
<reference evidence="7 8" key="1">
    <citation type="submission" date="2018-08" db="EMBL/GenBank/DDBJ databases">
        <title>Genomic investigation of the strawberry pathogen Phytophthora fragariae indicates pathogenicity is determined by transcriptional variation in three key races.</title>
        <authorList>
            <person name="Adams T.M."/>
            <person name="Armitage A.D."/>
            <person name="Sobczyk M.K."/>
            <person name="Bates H.J."/>
            <person name="Dunwell J.M."/>
            <person name="Nellist C.F."/>
            <person name="Harrison R.J."/>
        </authorList>
    </citation>
    <scope>NUCLEOTIDE SEQUENCE [LARGE SCALE GENOMIC DNA]</scope>
    <source>
        <strain evidence="6 8">A4</strain>
        <strain evidence="5 11">BC-23</strain>
        <strain evidence="4 9">NOV-71</strain>
        <strain evidence="2 7">NOV-9</strain>
        <strain evidence="3 10">SCRP245</strain>
    </source>
</reference>
<feature type="compositionally biased region" description="Polar residues" evidence="1">
    <location>
        <begin position="28"/>
        <end position="44"/>
    </location>
</feature>
<organism evidence="2 7">
    <name type="scientific">Phytophthora fragariae</name>
    <dbReference type="NCBI Taxonomy" id="53985"/>
    <lineage>
        <taxon>Eukaryota</taxon>
        <taxon>Sar</taxon>
        <taxon>Stramenopiles</taxon>
        <taxon>Oomycota</taxon>
        <taxon>Peronosporomycetes</taxon>
        <taxon>Peronosporales</taxon>
        <taxon>Peronosporaceae</taxon>
        <taxon>Phytophthora</taxon>
    </lineage>
</organism>
<evidence type="ECO:0000313" key="2">
    <source>
        <dbReference type="EMBL" id="KAE8939170.1"/>
    </source>
</evidence>
<dbReference type="EMBL" id="QXFW01000694">
    <property type="protein sequence ID" value="KAE9005215.1"/>
    <property type="molecule type" value="Genomic_DNA"/>
</dbReference>
<accession>A0A6A3F627</accession>
<evidence type="ECO:0000313" key="4">
    <source>
        <dbReference type="EMBL" id="KAE9122599.1"/>
    </source>
</evidence>
<evidence type="ECO:0000256" key="1">
    <source>
        <dbReference type="SAM" id="MobiDB-lite"/>
    </source>
</evidence>
<dbReference type="Proteomes" id="UP000476176">
    <property type="component" value="Unassembled WGS sequence"/>
</dbReference>
<protein>
    <submittedName>
        <fullName evidence="2">Uncharacterized protein</fullName>
    </submittedName>
</protein>
<dbReference type="EMBL" id="QXGC01000025">
    <property type="protein sequence ID" value="KAE9254295.1"/>
    <property type="molecule type" value="Genomic_DNA"/>
</dbReference>
<gene>
    <name evidence="6" type="ORF">PF001_g6442</name>
    <name evidence="5" type="ORF">PF004_g1106</name>
    <name evidence="4" type="ORF">PF007_g7396</name>
    <name evidence="2" type="ORF">PF009_g10990</name>
    <name evidence="3" type="ORF">PF011_g12135</name>
</gene>
<dbReference type="Proteomes" id="UP000429523">
    <property type="component" value="Unassembled WGS sequence"/>
</dbReference>
<dbReference type="Proteomes" id="UP000441208">
    <property type="component" value="Unassembled WGS sequence"/>
</dbReference>
<name>A0A6A3F627_9STRA</name>
<evidence type="ECO:0000313" key="3">
    <source>
        <dbReference type="EMBL" id="KAE9005215.1"/>
    </source>
</evidence>
<evidence type="ECO:0000313" key="11">
    <source>
        <dbReference type="Proteomes" id="UP000476176"/>
    </source>
</evidence>
<evidence type="ECO:0000313" key="5">
    <source>
        <dbReference type="EMBL" id="KAE9254295.1"/>
    </source>
</evidence>
<proteinExistence type="predicted"/>
<comment type="caution">
    <text evidence="2">The sequence shown here is derived from an EMBL/GenBank/DDBJ whole genome shotgun (WGS) entry which is preliminary data.</text>
</comment>
<evidence type="ECO:0000313" key="8">
    <source>
        <dbReference type="Proteomes" id="UP000437068"/>
    </source>
</evidence>
<evidence type="ECO:0000313" key="9">
    <source>
        <dbReference type="Proteomes" id="UP000441208"/>
    </source>
</evidence>
<evidence type="ECO:0000313" key="10">
    <source>
        <dbReference type="Proteomes" id="UP000460718"/>
    </source>
</evidence>
<dbReference type="AlphaFoldDB" id="A0A6A3F627"/>
<evidence type="ECO:0000313" key="7">
    <source>
        <dbReference type="Proteomes" id="UP000429523"/>
    </source>
</evidence>
<dbReference type="Proteomes" id="UP000460718">
    <property type="component" value="Unassembled WGS sequence"/>
</dbReference>
<feature type="compositionally biased region" description="Polar residues" evidence="1">
    <location>
        <begin position="1"/>
        <end position="12"/>
    </location>
</feature>
<dbReference type="Proteomes" id="UP000437068">
    <property type="component" value="Unassembled WGS sequence"/>
</dbReference>
<dbReference type="EMBL" id="QXFZ01000293">
    <property type="protein sequence ID" value="KAE9122599.1"/>
    <property type="molecule type" value="Genomic_DNA"/>
</dbReference>
<feature type="region of interest" description="Disordered" evidence="1">
    <location>
        <begin position="1"/>
        <end position="61"/>
    </location>
</feature>
<dbReference type="EMBL" id="QXGF01000508">
    <property type="protein sequence ID" value="KAE8939170.1"/>
    <property type="molecule type" value="Genomic_DNA"/>
</dbReference>
<feature type="compositionally biased region" description="Basic and acidic residues" evidence="1">
    <location>
        <begin position="46"/>
        <end position="61"/>
    </location>
</feature>